<dbReference type="PROSITE" id="PS51257">
    <property type="entry name" value="PROKAR_LIPOPROTEIN"/>
    <property type="match status" value="1"/>
</dbReference>
<reference evidence="2" key="1">
    <citation type="submission" date="2020-05" db="EMBL/GenBank/DDBJ databases">
        <authorList>
            <person name="Chiriac C."/>
            <person name="Salcher M."/>
            <person name="Ghai R."/>
            <person name="Kavagutti S V."/>
        </authorList>
    </citation>
    <scope>NUCLEOTIDE SEQUENCE</scope>
</reference>
<dbReference type="PROSITE" id="PS50853">
    <property type="entry name" value="FN3"/>
    <property type="match status" value="1"/>
</dbReference>
<gene>
    <name evidence="2" type="ORF">UFOPK3720_00709</name>
</gene>
<dbReference type="InterPro" id="IPR035940">
    <property type="entry name" value="CAP_sf"/>
</dbReference>
<dbReference type="Gene3D" id="2.60.40.10">
    <property type="entry name" value="Immunoglobulins"/>
    <property type="match status" value="1"/>
</dbReference>
<dbReference type="EMBL" id="CAFBNB010000112">
    <property type="protein sequence ID" value="CAB4930889.1"/>
    <property type="molecule type" value="Genomic_DNA"/>
</dbReference>
<dbReference type="InterPro" id="IPR013783">
    <property type="entry name" value="Ig-like_fold"/>
</dbReference>
<accession>A0A6J7IIG3</accession>
<protein>
    <submittedName>
        <fullName evidence="2">Unannotated protein</fullName>
    </submittedName>
</protein>
<dbReference type="InterPro" id="IPR036116">
    <property type="entry name" value="FN3_sf"/>
</dbReference>
<dbReference type="AlphaFoldDB" id="A0A6J7IIG3"/>
<sequence length="407" mass="42359">MRSRAVTRIAATGAAIALGCAGAIAPASADVAGQSREAVITQYQSVLLPALRVANDWTGSVSGCNAGTTSAAYQDATLTALNYVRGLVSQPAVTFDPSLHADAQAAALIMAAQDRLSHYPPASWACWTSGGSGSAGRSNLHLGRSGAFAIISYMEDSGENNLLAGHRRWLLDSRATAMATGDTSKSNVITVIGSPRRPSSGTWIPWPAPGFFPWQLEPKGRWSLGLPGAGFQAASVAVSVSGAPVAVAVTPTIDGYGDNTISWDMSLPQPARTDYPSDMNVDVTVSGIRLGDGSTVNHSYTVTLIDAAPHPTPSHAYFIDVKRNARGLLASWEAPVDDGGEAITYLVTAAPDGKAGRGLPTRTCTTSLTTCQLTQVSRKVGYTVTITVRNSVGISEPDTFTIRGPGR</sequence>
<dbReference type="Pfam" id="PF00041">
    <property type="entry name" value="fn3"/>
    <property type="match status" value="1"/>
</dbReference>
<dbReference type="CDD" id="cd00063">
    <property type="entry name" value="FN3"/>
    <property type="match status" value="1"/>
</dbReference>
<dbReference type="InterPro" id="IPR003961">
    <property type="entry name" value="FN3_dom"/>
</dbReference>
<dbReference type="InterPro" id="IPR014044">
    <property type="entry name" value="CAP_dom"/>
</dbReference>
<dbReference type="Gene3D" id="3.40.33.10">
    <property type="entry name" value="CAP"/>
    <property type="match status" value="1"/>
</dbReference>
<dbReference type="SUPFAM" id="SSF55797">
    <property type="entry name" value="PR-1-like"/>
    <property type="match status" value="1"/>
</dbReference>
<proteinExistence type="predicted"/>
<evidence type="ECO:0000313" key="2">
    <source>
        <dbReference type="EMBL" id="CAB4930889.1"/>
    </source>
</evidence>
<dbReference type="Pfam" id="PF00188">
    <property type="entry name" value="CAP"/>
    <property type="match status" value="1"/>
</dbReference>
<evidence type="ECO:0000259" key="1">
    <source>
        <dbReference type="PROSITE" id="PS50853"/>
    </source>
</evidence>
<name>A0A6J7IIG3_9ZZZZ</name>
<organism evidence="2">
    <name type="scientific">freshwater metagenome</name>
    <dbReference type="NCBI Taxonomy" id="449393"/>
    <lineage>
        <taxon>unclassified sequences</taxon>
        <taxon>metagenomes</taxon>
        <taxon>ecological metagenomes</taxon>
    </lineage>
</organism>
<feature type="domain" description="Fibronectin type-III" evidence="1">
    <location>
        <begin position="310"/>
        <end position="405"/>
    </location>
</feature>
<dbReference type="SUPFAM" id="SSF49265">
    <property type="entry name" value="Fibronectin type III"/>
    <property type="match status" value="1"/>
</dbReference>